<reference evidence="6 7" key="1">
    <citation type="submission" date="2016-10" db="EMBL/GenBank/DDBJ databases">
        <authorList>
            <person name="de Groot N.N."/>
        </authorList>
    </citation>
    <scope>NUCLEOTIDE SEQUENCE [LARGE SCALE GENOMIC DNA]</scope>
    <source>
        <strain evidence="6 7">DSM 44468</strain>
    </source>
</reference>
<feature type="DNA-binding region" description="H-T-H motif" evidence="4">
    <location>
        <begin position="29"/>
        <end position="48"/>
    </location>
</feature>
<dbReference type="PROSITE" id="PS50977">
    <property type="entry name" value="HTH_TETR_2"/>
    <property type="match status" value="1"/>
</dbReference>
<accession>A0A1I3P4G5</accession>
<dbReference type="RefSeq" id="WP_091505091.1">
    <property type="nucleotide sequence ID" value="NZ_CBDRCA010000023.1"/>
</dbReference>
<dbReference type="STRING" id="115433.SAMN05421835_103273"/>
<dbReference type="PROSITE" id="PS01081">
    <property type="entry name" value="HTH_TETR_1"/>
    <property type="match status" value="1"/>
</dbReference>
<dbReference type="Gene3D" id="1.10.357.10">
    <property type="entry name" value="Tetracycline Repressor, domain 2"/>
    <property type="match status" value="1"/>
</dbReference>
<feature type="domain" description="HTH tetR-type" evidence="5">
    <location>
        <begin position="6"/>
        <end position="66"/>
    </location>
</feature>
<evidence type="ECO:0000256" key="3">
    <source>
        <dbReference type="ARBA" id="ARBA00023163"/>
    </source>
</evidence>
<dbReference type="GO" id="GO:0000976">
    <property type="term" value="F:transcription cis-regulatory region binding"/>
    <property type="evidence" value="ECO:0007669"/>
    <property type="project" value="TreeGrafter"/>
</dbReference>
<dbReference type="InterPro" id="IPR050109">
    <property type="entry name" value="HTH-type_TetR-like_transc_reg"/>
</dbReference>
<organism evidence="6 7">
    <name type="scientific">Amycolatopsis sacchari</name>
    <dbReference type="NCBI Taxonomy" id="115433"/>
    <lineage>
        <taxon>Bacteria</taxon>
        <taxon>Bacillati</taxon>
        <taxon>Actinomycetota</taxon>
        <taxon>Actinomycetes</taxon>
        <taxon>Pseudonocardiales</taxon>
        <taxon>Pseudonocardiaceae</taxon>
        <taxon>Amycolatopsis</taxon>
    </lineage>
</organism>
<evidence type="ECO:0000259" key="5">
    <source>
        <dbReference type="PROSITE" id="PS50977"/>
    </source>
</evidence>
<keyword evidence="1" id="KW-0805">Transcription regulation</keyword>
<dbReference type="InterPro" id="IPR023772">
    <property type="entry name" value="DNA-bd_HTH_TetR-type_CS"/>
</dbReference>
<gene>
    <name evidence="6" type="ORF">SAMN05421835_103273</name>
</gene>
<protein>
    <submittedName>
        <fullName evidence="6">DNA-binding transcriptional regulator, AcrR family</fullName>
    </submittedName>
</protein>
<dbReference type="InterPro" id="IPR001647">
    <property type="entry name" value="HTH_TetR"/>
</dbReference>
<dbReference type="SUPFAM" id="SSF46689">
    <property type="entry name" value="Homeodomain-like"/>
    <property type="match status" value="1"/>
</dbReference>
<dbReference type="PANTHER" id="PTHR30055:SF238">
    <property type="entry name" value="MYCOFACTOCIN BIOSYNTHESIS TRANSCRIPTIONAL REGULATOR MFTR-RELATED"/>
    <property type="match status" value="1"/>
</dbReference>
<evidence type="ECO:0000256" key="2">
    <source>
        <dbReference type="ARBA" id="ARBA00023125"/>
    </source>
</evidence>
<dbReference type="Pfam" id="PF00440">
    <property type="entry name" value="TetR_N"/>
    <property type="match status" value="1"/>
</dbReference>
<dbReference type="Proteomes" id="UP000199025">
    <property type="component" value="Unassembled WGS sequence"/>
</dbReference>
<keyword evidence="2 4" id="KW-0238">DNA-binding</keyword>
<evidence type="ECO:0000313" key="7">
    <source>
        <dbReference type="Proteomes" id="UP000199025"/>
    </source>
</evidence>
<evidence type="ECO:0000256" key="4">
    <source>
        <dbReference type="PROSITE-ProRule" id="PRU00335"/>
    </source>
</evidence>
<keyword evidence="7" id="KW-1185">Reference proteome</keyword>
<dbReference type="AlphaFoldDB" id="A0A1I3P4G5"/>
<dbReference type="EMBL" id="FORP01000003">
    <property type="protein sequence ID" value="SFJ16433.1"/>
    <property type="molecule type" value="Genomic_DNA"/>
</dbReference>
<sequence length="192" mass="20908">MPRWEPDAVGRLQAAAIDLFAEQGFERTTVAEIAERAGLTKRTFFNHFADKREALFGPVSERQRELVVAEIAACAGSVSPVDAVLRGLQAAADVMFEERRAAVARRREIIDANPELREREWGKRAALADAIVEALRARGVDSGTALLAAGVGVLVQQMAMRTWAEAADGRPLREHLSDALLSLHAVIGQRSV</sequence>
<dbReference type="PANTHER" id="PTHR30055">
    <property type="entry name" value="HTH-TYPE TRANSCRIPTIONAL REGULATOR RUTR"/>
    <property type="match status" value="1"/>
</dbReference>
<proteinExistence type="predicted"/>
<keyword evidence="3" id="KW-0804">Transcription</keyword>
<dbReference type="PRINTS" id="PR00455">
    <property type="entry name" value="HTHTETR"/>
</dbReference>
<dbReference type="InterPro" id="IPR009057">
    <property type="entry name" value="Homeodomain-like_sf"/>
</dbReference>
<dbReference type="OrthoDB" id="4746440at2"/>
<dbReference type="GO" id="GO:0003700">
    <property type="term" value="F:DNA-binding transcription factor activity"/>
    <property type="evidence" value="ECO:0007669"/>
    <property type="project" value="TreeGrafter"/>
</dbReference>
<evidence type="ECO:0000313" key="6">
    <source>
        <dbReference type="EMBL" id="SFJ16433.1"/>
    </source>
</evidence>
<name>A0A1I3P4G5_9PSEU</name>
<evidence type="ECO:0000256" key="1">
    <source>
        <dbReference type="ARBA" id="ARBA00023015"/>
    </source>
</evidence>